<evidence type="ECO:0000313" key="3">
    <source>
        <dbReference type="EMBL" id="GJQ08229.1"/>
    </source>
</evidence>
<evidence type="ECO:0000256" key="1">
    <source>
        <dbReference type="SAM" id="MobiDB-lite"/>
    </source>
</evidence>
<evidence type="ECO:0000259" key="2">
    <source>
        <dbReference type="PROSITE" id="PS51671"/>
    </source>
</evidence>
<keyword evidence="4" id="KW-1185">Reference proteome</keyword>
<gene>
    <name evidence="3" type="ORF">GpartN1_g20.t1</name>
</gene>
<reference evidence="3" key="2">
    <citation type="submission" date="2022-01" db="EMBL/GenBank/DDBJ databases">
        <authorList>
            <person name="Hirooka S."/>
            <person name="Miyagishima S.Y."/>
        </authorList>
    </citation>
    <scope>NUCLEOTIDE SEQUENCE</scope>
    <source>
        <strain evidence="3">NBRC 102759</strain>
    </source>
</reference>
<feature type="region of interest" description="Disordered" evidence="1">
    <location>
        <begin position="250"/>
        <end position="274"/>
    </location>
</feature>
<dbReference type="Proteomes" id="UP001061958">
    <property type="component" value="Unassembled WGS sequence"/>
</dbReference>
<dbReference type="PROSITE" id="PS51671">
    <property type="entry name" value="ACT"/>
    <property type="match status" value="1"/>
</dbReference>
<sequence length="274" mass="29674">MTMSQLCKHLVSSVGKTIRTPTLSTKRSLHILGRCNSTTLPTPYVVRRTAFTHGAIAAASESDPSTAPISKNRKATSMETQSFVVSVTGSDRVGIVHDFSWALKNISANVESSRMACLGGDFAMIVLVSLTKKNGQLIQSALESALPGFQISTRPASSVVERHISPDTREYELYVEGPDSEGIVEAVTAVLAKKGANIVELETETLPAPFAGFTLFRMGSRVSFPYPLYQEVVTALSRVEEDFGVDIDLEEVVEGEEDSEEDDDRPHSPTGRHG</sequence>
<dbReference type="AlphaFoldDB" id="A0A9C7UM35"/>
<dbReference type="InterPro" id="IPR050990">
    <property type="entry name" value="UPF0237/GcvR_regulator"/>
</dbReference>
<evidence type="ECO:0000313" key="4">
    <source>
        <dbReference type="Proteomes" id="UP001061958"/>
    </source>
</evidence>
<feature type="domain" description="ACT" evidence="2">
    <location>
        <begin position="172"/>
        <end position="254"/>
    </location>
</feature>
<dbReference type="PANTHER" id="PTHR34875:SF6">
    <property type="entry name" value="UPF0237 PROTEIN MJ1558"/>
    <property type="match status" value="1"/>
</dbReference>
<dbReference type="EMBL" id="BQMJ01000001">
    <property type="protein sequence ID" value="GJQ08229.1"/>
    <property type="molecule type" value="Genomic_DNA"/>
</dbReference>
<feature type="compositionally biased region" description="Acidic residues" evidence="1">
    <location>
        <begin position="250"/>
        <end position="263"/>
    </location>
</feature>
<protein>
    <recommendedName>
        <fullName evidence="2">ACT domain-containing protein</fullName>
    </recommendedName>
</protein>
<dbReference type="InterPro" id="IPR002912">
    <property type="entry name" value="ACT_dom"/>
</dbReference>
<organism evidence="3 4">
    <name type="scientific">Galdieria partita</name>
    <dbReference type="NCBI Taxonomy" id="83374"/>
    <lineage>
        <taxon>Eukaryota</taxon>
        <taxon>Rhodophyta</taxon>
        <taxon>Bangiophyceae</taxon>
        <taxon>Galdieriales</taxon>
        <taxon>Galdieriaceae</taxon>
        <taxon>Galdieria</taxon>
    </lineage>
</organism>
<comment type="caution">
    <text evidence="3">The sequence shown here is derived from an EMBL/GenBank/DDBJ whole genome shotgun (WGS) entry which is preliminary data.</text>
</comment>
<proteinExistence type="predicted"/>
<dbReference type="OrthoDB" id="5345392at2759"/>
<reference evidence="3" key="1">
    <citation type="journal article" date="2022" name="Proc. Natl. Acad. Sci. U.S.A.">
        <title>Life cycle and functional genomics of the unicellular red alga Galdieria for elucidating algal and plant evolution and industrial use.</title>
        <authorList>
            <person name="Hirooka S."/>
            <person name="Itabashi T."/>
            <person name="Ichinose T.M."/>
            <person name="Onuma R."/>
            <person name="Fujiwara T."/>
            <person name="Yamashita S."/>
            <person name="Jong L.W."/>
            <person name="Tomita R."/>
            <person name="Iwane A.H."/>
            <person name="Miyagishima S.Y."/>
        </authorList>
    </citation>
    <scope>NUCLEOTIDE SEQUENCE</scope>
    <source>
        <strain evidence="3">NBRC 102759</strain>
    </source>
</reference>
<dbReference type="SUPFAM" id="SSF55021">
    <property type="entry name" value="ACT-like"/>
    <property type="match status" value="2"/>
</dbReference>
<dbReference type="Pfam" id="PF13740">
    <property type="entry name" value="ACT_6"/>
    <property type="match status" value="1"/>
</dbReference>
<dbReference type="PANTHER" id="PTHR34875">
    <property type="entry name" value="UPF0237 PROTEIN MJ1558"/>
    <property type="match status" value="1"/>
</dbReference>
<dbReference type="InterPro" id="IPR045865">
    <property type="entry name" value="ACT-like_dom_sf"/>
</dbReference>
<accession>A0A9C7UM35</accession>
<name>A0A9C7UM35_9RHOD</name>
<dbReference type="Gene3D" id="3.30.70.260">
    <property type="match status" value="2"/>
</dbReference>